<dbReference type="Proteomes" id="UP001220395">
    <property type="component" value="Chromosome"/>
</dbReference>
<proteinExistence type="predicted"/>
<dbReference type="RefSeq" id="WP_273686034.1">
    <property type="nucleotide sequence ID" value="NZ_CP117411.1"/>
</dbReference>
<accession>A0ABY7TJM8</accession>
<evidence type="ECO:0008006" key="3">
    <source>
        <dbReference type="Google" id="ProtNLM"/>
    </source>
</evidence>
<dbReference type="EMBL" id="CP117411">
    <property type="protein sequence ID" value="WCT72084.1"/>
    <property type="molecule type" value="Genomic_DNA"/>
</dbReference>
<name>A0ABY7TJM8_9SPHN</name>
<gene>
    <name evidence="1" type="ORF">PQ455_10530</name>
</gene>
<evidence type="ECO:0000313" key="2">
    <source>
        <dbReference type="Proteomes" id="UP001220395"/>
    </source>
</evidence>
<evidence type="ECO:0000313" key="1">
    <source>
        <dbReference type="EMBL" id="WCT72084.1"/>
    </source>
</evidence>
<keyword evidence="2" id="KW-1185">Reference proteome</keyword>
<protein>
    <recommendedName>
        <fullName evidence="3">DUF1127 domain-containing protein</fullName>
    </recommendedName>
</protein>
<organism evidence="1 2">
    <name type="scientific">Sphingomonas naphthae</name>
    <dbReference type="NCBI Taxonomy" id="1813468"/>
    <lineage>
        <taxon>Bacteria</taxon>
        <taxon>Pseudomonadati</taxon>
        <taxon>Pseudomonadota</taxon>
        <taxon>Alphaproteobacteria</taxon>
        <taxon>Sphingomonadales</taxon>
        <taxon>Sphingomonadaceae</taxon>
        <taxon>Sphingomonas</taxon>
    </lineage>
</organism>
<reference evidence="1 2" key="1">
    <citation type="submission" date="2023-02" db="EMBL/GenBank/DDBJ databases">
        <title>Genome sequence of Sphingomonas naphthae.</title>
        <authorList>
            <person name="Kim S."/>
            <person name="Heo J."/>
            <person name="Kwon S.-W."/>
        </authorList>
    </citation>
    <scope>NUCLEOTIDE SEQUENCE [LARGE SCALE GENOMIC DNA]</scope>
    <source>
        <strain evidence="1 2">KACC 18716</strain>
    </source>
</reference>
<sequence length="73" mass="8118">MSAADAWIAQGFLMAIADMIRRHDAVEIGREMLADRAFSRETVLAAGLQPYDVRELLKALPRPVPRLEIVARG</sequence>